<evidence type="ECO:0000256" key="1">
    <source>
        <dbReference type="SAM" id="MobiDB-lite"/>
    </source>
</evidence>
<name>C3XZP9_BRAFL</name>
<gene>
    <name evidence="2" type="primary">Nkx4</name>
    <name evidence="2" type="ORF">BRAFLDRAFT_85576</name>
</gene>
<reference evidence="2" key="1">
    <citation type="journal article" date="2008" name="Nature">
        <title>The amphioxus genome and the evolution of the chordate karyotype.</title>
        <authorList>
            <consortium name="US DOE Joint Genome Institute (JGI-PGF)"/>
            <person name="Putnam N.H."/>
            <person name="Butts T."/>
            <person name="Ferrier D.E.K."/>
            <person name="Furlong R.F."/>
            <person name="Hellsten U."/>
            <person name="Kawashima T."/>
            <person name="Robinson-Rechavi M."/>
            <person name="Shoguchi E."/>
            <person name="Terry A."/>
            <person name="Yu J.-K."/>
            <person name="Benito-Gutierrez E.L."/>
            <person name="Dubchak I."/>
            <person name="Garcia-Fernandez J."/>
            <person name="Gibson-Brown J.J."/>
            <person name="Grigoriev I.V."/>
            <person name="Horton A.C."/>
            <person name="de Jong P.J."/>
            <person name="Jurka J."/>
            <person name="Kapitonov V.V."/>
            <person name="Kohara Y."/>
            <person name="Kuroki Y."/>
            <person name="Lindquist E."/>
            <person name="Lucas S."/>
            <person name="Osoegawa K."/>
            <person name="Pennacchio L.A."/>
            <person name="Salamov A.A."/>
            <person name="Satou Y."/>
            <person name="Sauka-Spengler T."/>
            <person name="Schmutz J."/>
            <person name="Shin-I T."/>
            <person name="Toyoda A."/>
            <person name="Bronner-Fraser M."/>
            <person name="Fujiyama A."/>
            <person name="Holland L.Z."/>
            <person name="Holland P.W.H."/>
            <person name="Satoh N."/>
            <person name="Rokhsar D.S."/>
        </authorList>
    </citation>
    <scope>NUCLEOTIDE SEQUENCE [LARGE SCALE GENOMIC DNA]</scope>
    <source>
        <strain evidence="2">S238N-H82</strain>
        <tissue evidence="2">Testes</tissue>
    </source>
</reference>
<feature type="compositionally biased region" description="Basic residues" evidence="1">
    <location>
        <begin position="214"/>
        <end position="223"/>
    </location>
</feature>
<feature type="compositionally biased region" description="Basic and acidic residues" evidence="1">
    <location>
        <begin position="346"/>
        <end position="363"/>
    </location>
</feature>
<sequence>MSNSKKENGALRQRKPVSVPAIHGHRHMPIPGPIPPPTVMGSHPLPPIRQQRQREGKNEKVKKPGASDVKDTQPASKSTVTADREENRMQRIYCASPQLLGREDNGGSYGVHRMTSDQESNRALVETVRQDNSRAPRHHNSMAPHQDSSRARLQESNGAPAQDSSRTLHQDSSRALGQDSSRAPGQHKSRAPGQDCSRAPGQDSSRAPGQEKILRRRNSHKTGKQLDETSLPSLATDAVKKGKKRCKPDEAEDTVNINIHLHCTFMASIFRLFFFKICAGVTLPSIADGKRALCSAAPPDMPDGRMDTDLPPLEFGTKQVGDITSASVADDCSKDKSKVGRTQRRQKVDRAVLKDKNARHHEY</sequence>
<feature type="compositionally biased region" description="Polar residues" evidence="1">
    <location>
        <begin position="154"/>
        <end position="165"/>
    </location>
</feature>
<feature type="compositionally biased region" description="Basic and acidic residues" evidence="1">
    <location>
        <begin position="52"/>
        <end position="62"/>
    </location>
</feature>
<protein>
    <submittedName>
        <fullName evidence="2">Uncharacterized protein</fullName>
    </submittedName>
</protein>
<dbReference type="EMBL" id="GG666476">
    <property type="protein sequence ID" value="EEN66447.1"/>
    <property type="molecule type" value="Genomic_DNA"/>
</dbReference>
<feature type="region of interest" description="Disordered" evidence="1">
    <location>
        <begin position="325"/>
        <end position="363"/>
    </location>
</feature>
<evidence type="ECO:0000313" key="2">
    <source>
        <dbReference type="EMBL" id="EEN66447.1"/>
    </source>
</evidence>
<proteinExistence type="predicted"/>
<dbReference type="InParanoid" id="C3XZP9"/>
<dbReference type="eggNOG" id="ENOG502SYC8">
    <property type="taxonomic scope" value="Eukaryota"/>
</dbReference>
<organism evidence="2">
    <name type="scientific">Branchiostoma floridae</name>
    <name type="common">Florida lancelet</name>
    <name type="synonym">Amphioxus</name>
    <dbReference type="NCBI Taxonomy" id="7739"/>
    <lineage>
        <taxon>Eukaryota</taxon>
        <taxon>Metazoa</taxon>
        <taxon>Chordata</taxon>
        <taxon>Cephalochordata</taxon>
        <taxon>Leptocardii</taxon>
        <taxon>Amphioxiformes</taxon>
        <taxon>Branchiostomatidae</taxon>
        <taxon>Branchiostoma</taxon>
    </lineage>
</organism>
<dbReference type="AlphaFoldDB" id="C3XZP9"/>
<feature type="region of interest" description="Disordered" evidence="1">
    <location>
        <begin position="1"/>
        <end position="249"/>
    </location>
</feature>
<accession>C3XZP9</accession>
<feature type="compositionally biased region" description="Polar residues" evidence="1">
    <location>
        <begin position="173"/>
        <end position="183"/>
    </location>
</feature>